<sequence>MKIFLATKNKGKIKDFEKLTEGMNIEVLSILDDIKIPDVVEDGTTFEENSQKKALEISKFIKITTISDDSGLCVDALNGEPGIFSARYAGEDGNDEKNNEKLLQNLKDVPKEKRTAHFISVVSIAFPDGKVESFSGRADGEILFENCGDGGFGYDPLFYSYDLKKSFGVASPEEKKSVSHRGRAFRKLIESKILESKNNVSKFENK</sequence>
<dbReference type="PANTHER" id="PTHR11067">
    <property type="entry name" value="INOSINE TRIPHOSPHATE PYROPHOSPHATASE/HAM1 PROTEIN"/>
    <property type="match status" value="1"/>
</dbReference>
<dbReference type="PANTHER" id="PTHR11067:SF9">
    <property type="entry name" value="INOSINE TRIPHOSPHATE PYROPHOSPHATASE"/>
    <property type="match status" value="1"/>
</dbReference>
<evidence type="ECO:0000256" key="2">
    <source>
        <dbReference type="ARBA" id="ARBA00011738"/>
    </source>
</evidence>
<dbReference type="EC" id="3.6.1.66" evidence="10"/>
<dbReference type="NCBIfam" id="TIGR00042">
    <property type="entry name" value="RdgB/HAM1 family non-canonical purine NTP pyrophosphatase"/>
    <property type="match status" value="1"/>
</dbReference>
<comment type="catalytic activity">
    <reaction evidence="9 10">
        <text>XTP + H2O = XMP + diphosphate + H(+)</text>
        <dbReference type="Rhea" id="RHEA:28610"/>
        <dbReference type="ChEBI" id="CHEBI:15377"/>
        <dbReference type="ChEBI" id="CHEBI:15378"/>
        <dbReference type="ChEBI" id="CHEBI:33019"/>
        <dbReference type="ChEBI" id="CHEBI:57464"/>
        <dbReference type="ChEBI" id="CHEBI:61314"/>
        <dbReference type="EC" id="3.6.1.66"/>
    </reaction>
</comment>
<dbReference type="CDD" id="cd00515">
    <property type="entry name" value="HAM1"/>
    <property type="match status" value="1"/>
</dbReference>
<evidence type="ECO:0000256" key="5">
    <source>
        <dbReference type="ARBA" id="ARBA00022801"/>
    </source>
</evidence>
<comment type="similarity">
    <text evidence="1 10 11">Belongs to the HAM1 NTPase family.</text>
</comment>
<organism evidence="12">
    <name type="scientific">Leptotrichia rugosa</name>
    <dbReference type="NCBI Taxonomy" id="3239302"/>
    <lineage>
        <taxon>Bacteria</taxon>
        <taxon>Fusobacteriati</taxon>
        <taxon>Fusobacteriota</taxon>
        <taxon>Fusobacteriia</taxon>
        <taxon>Fusobacteriales</taxon>
        <taxon>Leptotrichiaceae</taxon>
        <taxon>Leptotrichia</taxon>
    </lineage>
</organism>
<feature type="binding site" evidence="10">
    <location>
        <begin position="7"/>
        <end position="12"/>
    </location>
    <ligand>
        <name>substrate</name>
    </ligand>
</feature>
<feature type="active site" description="Proton acceptor" evidence="10">
    <location>
        <position position="69"/>
    </location>
</feature>
<dbReference type="EMBL" id="CP165644">
    <property type="protein sequence ID" value="XDU66256.1"/>
    <property type="molecule type" value="Genomic_DNA"/>
</dbReference>
<dbReference type="FunFam" id="3.90.950.10:FF:000001">
    <property type="entry name" value="dITP/XTP pyrophosphatase"/>
    <property type="match status" value="1"/>
</dbReference>
<keyword evidence="3 10" id="KW-0479">Metal-binding</keyword>
<feature type="binding site" evidence="10">
    <location>
        <position position="69"/>
    </location>
    <ligand>
        <name>Mg(2+)</name>
        <dbReference type="ChEBI" id="CHEBI:18420"/>
    </ligand>
</feature>
<evidence type="ECO:0000256" key="9">
    <source>
        <dbReference type="ARBA" id="ARBA00052017"/>
    </source>
</evidence>
<comment type="function">
    <text evidence="10">Pyrophosphatase that catalyzes the hydrolysis of nucleoside triphosphates to their monophosphate derivatives, with a high preference for the non-canonical purine nucleotides XTP (xanthosine triphosphate), dITP (deoxyinosine triphosphate) and ITP. Seems to function as a house-cleaning enzyme that removes non-canonical purine nucleotides from the nucleotide pool, thus preventing their incorporation into DNA/RNA and avoiding chromosomal lesions.</text>
</comment>
<name>A0AB39VFU0_9FUSO</name>
<dbReference type="AlphaFoldDB" id="A0AB39VFU0"/>
<evidence type="ECO:0000313" key="12">
    <source>
        <dbReference type="EMBL" id="XDU66256.1"/>
    </source>
</evidence>
<keyword evidence="5 10" id="KW-0378">Hydrolase</keyword>
<evidence type="ECO:0000256" key="10">
    <source>
        <dbReference type="HAMAP-Rule" id="MF_01405"/>
    </source>
</evidence>
<feature type="binding site" evidence="10">
    <location>
        <position position="70"/>
    </location>
    <ligand>
        <name>substrate</name>
    </ligand>
</feature>
<feature type="binding site" evidence="10">
    <location>
        <position position="175"/>
    </location>
    <ligand>
        <name>substrate</name>
    </ligand>
</feature>
<evidence type="ECO:0000256" key="1">
    <source>
        <dbReference type="ARBA" id="ARBA00008023"/>
    </source>
</evidence>
<dbReference type="GO" id="GO:0005829">
    <property type="term" value="C:cytosol"/>
    <property type="evidence" value="ECO:0007669"/>
    <property type="project" value="TreeGrafter"/>
</dbReference>
<proteinExistence type="inferred from homology"/>
<evidence type="ECO:0000256" key="4">
    <source>
        <dbReference type="ARBA" id="ARBA00022741"/>
    </source>
</evidence>
<dbReference type="GO" id="GO:0035870">
    <property type="term" value="F:dITP diphosphatase activity"/>
    <property type="evidence" value="ECO:0007669"/>
    <property type="project" value="UniProtKB-UniRule"/>
</dbReference>
<comment type="caution">
    <text evidence="10">Lacks conserved residue(s) required for the propagation of feature annotation.</text>
</comment>
<dbReference type="GO" id="GO:0009146">
    <property type="term" value="P:purine nucleoside triphosphate catabolic process"/>
    <property type="evidence" value="ECO:0007669"/>
    <property type="project" value="UniProtKB-UniRule"/>
</dbReference>
<dbReference type="HAMAP" id="MF_01405">
    <property type="entry name" value="Non_canon_purine_NTPase"/>
    <property type="match status" value="1"/>
</dbReference>
<dbReference type="InterPro" id="IPR020922">
    <property type="entry name" value="dITP/XTP_pyrophosphatase"/>
</dbReference>
<dbReference type="GO" id="GO:0009117">
    <property type="term" value="P:nucleotide metabolic process"/>
    <property type="evidence" value="ECO:0007669"/>
    <property type="project" value="UniProtKB-KW"/>
</dbReference>
<dbReference type="GO" id="GO:0036220">
    <property type="term" value="F:ITP diphosphatase activity"/>
    <property type="evidence" value="ECO:0007669"/>
    <property type="project" value="UniProtKB-UniRule"/>
</dbReference>
<dbReference type="Gene3D" id="3.90.950.10">
    <property type="match status" value="1"/>
</dbReference>
<comment type="subunit">
    <text evidence="2 10">Homodimer.</text>
</comment>
<evidence type="ECO:0000256" key="8">
    <source>
        <dbReference type="ARBA" id="ARBA00051875"/>
    </source>
</evidence>
<evidence type="ECO:0000256" key="6">
    <source>
        <dbReference type="ARBA" id="ARBA00022842"/>
    </source>
</evidence>
<comment type="catalytic activity">
    <reaction evidence="8 10">
        <text>dITP + H2O = dIMP + diphosphate + H(+)</text>
        <dbReference type="Rhea" id="RHEA:28342"/>
        <dbReference type="ChEBI" id="CHEBI:15377"/>
        <dbReference type="ChEBI" id="CHEBI:15378"/>
        <dbReference type="ChEBI" id="CHEBI:33019"/>
        <dbReference type="ChEBI" id="CHEBI:61194"/>
        <dbReference type="ChEBI" id="CHEBI:61382"/>
        <dbReference type="EC" id="3.6.1.66"/>
    </reaction>
</comment>
<dbReference type="KEGG" id="lrug:AB8B22_07470"/>
<keyword evidence="4 10" id="KW-0547">Nucleotide-binding</keyword>
<comment type="cofactor">
    <cofactor evidence="10">
        <name>Mg(2+)</name>
        <dbReference type="ChEBI" id="CHEBI:18420"/>
    </cofactor>
    <text evidence="10">Binds 1 Mg(2+) ion per subunit.</text>
</comment>
<dbReference type="InterPro" id="IPR002637">
    <property type="entry name" value="RdgB/HAM1"/>
</dbReference>
<feature type="binding site" evidence="10">
    <location>
        <begin position="152"/>
        <end position="155"/>
    </location>
    <ligand>
        <name>substrate</name>
    </ligand>
</feature>
<protein>
    <recommendedName>
        <fullName evidence="10">dITP/XTP pyrophosphatase</fullName>
        <ecNumber evidence="10">3.6.1.66</ecNumber>
    </recommendedName>
    <alternativeName>
        <fullName evidence="10">Non-canonical purine NTP pyrophosphatase</fullName>
    </alternativeName>
    <alternativeName>
        <fullName evidence="10">Non-standard purine NTP pyrophosphatase</fullName>
    </alternativeName>
    <alternativeName>
        <fullName evidence="10">Nucleoside-triphosphate diphosphatase</fullName>
    </alternativeName>
    <alternativeName>
        <fullName evidence="10">Nucleoside-triphosphate pyrophosphatase</fullName>
        <shortName evidence="10">NTPase</shortName>
    </alternativeName>
</protein>
<dbReference type="SUPFAM" id="SSF52972">
    <property type="entry name" value="ITPase-like"/>
    <property type="match status" value="1"/>
</dbReference>
<dbReference type="GO" id="GO:0000166">
    <property type="term" value="F:nucleotide binding"/>
    <property type="evidence" value="ECO:0007669"/>
    <property type="project" value="UniProtKB-KW"/>
</dbReference>
<dbReference type="GO" id="GO:0036222">
    <property type="term" value="F:XTP diphosphatase activity"/>
    <property type="evidence" value="ECO:0007669"/>
    <property type="project" value="UniProtKB-UniRule"/>
</dbReference>
<evidence type="ECO:0000256" key="11">
    <source>
        <dbReference type="RuleBase" id="RU003781"/>
    </source>
</evidence>
<dbReference type="GO" id="GO:0017111">
    <property type="term" value="F:ribonucleoside triphosphate phosphatase activity"/>
    <property type="evidence" value="ECO:0007669"/>
    <property type="project" value="InterPro"/>
</dbReference>
<accession>A0AB39VFU0</accession>
<evidence type="ECO:0000256" key="7">
    <source>
        <dbReference type="ARBA" id="ARBA00023080"/>
    </source>
</evidence>
<dbReference type="Pfam" id="PF01725">
    <property type="entry name" value="Ham1p_like"/>
    <property type="match status" value="1"/>
</dbReference>
<evidence type="ECO:0000256" key="3">
    <source>
        <dbReference type="ARBA" id="ARBA00022723"/>
    </source>
</evidence>
<dbReference type="RefSeq" id="WP_369710640.1">
    <property type="nucleotide sequence ID" value="NZ_CP165644.1"/>
</dbReference>
<dbReference type="NCBIfam" id="NF011397">
    <property type="entry name" value="PRK14822.1"/>
    <property type="match status" value="1"/>
</dbReference>
<feature type="binding site" evidence="10">
    <location>
        <begin position="180"/>
        <end position="181"/>
    </location>
    <ligand>
        <name>substrate</name>
    </ligand>
</feature>
<keyword evidence="7 10" id="KW-0546">Nucleotide metabolism</keyword>
<comment type="catalytic activity">
    <reaction evidence="10">
        <text>ITP + H2O = IMP + diphosphate + H(+)</text>
        <dbReference type="Rhea" id="RHEA:29399"/>
        <dbReference type="ChEBI" id="CHEBI:15377"/>
        <dbReference type="ChEBI" id="CHEBI:15378"/>
        <dbReference type="ChEBI" id="CHEBI:33019"/>
        <dbReference type="ChEBI" id="CHEBI:58053"/>
        <dbReference type="ChEBI" id="CHEBI:61402"/>
        <dbReference type="EC" id="3.6.1.66"/>
    </reaction>
</comment>
<gene>
    <name evidence="12" type="ORF">AB8B22_07470</name>
</gene>
<reference evidence="12" key="1">
    <citation type="submission" date="2024-07" db="EMBL/GenBank/DDBJ databases">
        <authorList>
            <person name="Li X.-J."/>
            <person name="Wang X."/>
        </authorList>
    </citation>
    <scope>NUCLEOTIDE SEQUENCE</scope>
    <source>
        <strain evidence="12">HSP-334</strain>
    </source>
</reference>
<dbReference type="InterPro" id="IPR029001">
    <property type="entry name" value="ITPase-like_fam"/>
</dbReference>
<keyword evidence="6 10" id="KW-0460">Magnesium</keyword>
<dbReference type="GO" id="GO:0046872">
    <property type="term" value="F:metal ion binding"/>
    <property type="evidence" value="ECO:0007669"/>
    <property type="project" value="UniProtKB-KW"/>
</dbReference>